<organism evidence="7 8">
    <name type="scientific">Solidesulfovibrio carbinolicus</name>
    <dbReference type="NCBI Taxonomy" id="296842"/>
    <lineage>
        <taxon>Bacteria</taxon>
        <taxon>Pseudomonadati</taxon>
        <taxon>Thermodesulfobacteriota</taxon>
        <taxon>Desulfovibrionia</taxon>
        <taxon>Desulfovibrionales</taxon>
        <taxon>Desulfovibrionaceae</taxon>
        <taxon>Solidesulfovibrio</taxon>
    </lineage>
</organism>
<dbReference type="RefSeq" id="WP_129354529.1">
    <property type="nucleotide sequence ID" value="NZ_CP026538.1"/>
</dbReference>
<evidence type="ECO:0000256" key="2">
    <source>
        <dbReference type="ARBA" id="ARBA00022475"/>
    </source>
</evidence>
<dbReference type="EMBL" id="CP026538">
    <property type="protein sequence ID" value="QAZ68766.1"/>
    <property type="molecule type" value="Genomic_DNA"/>
</dbReference>
<feature type="transmembrane region" description="Helical" evidence="6">
    <location>
        <begin position="74"/>
        <end position="91"/>
    </location>
</feature>
<feature type="transmembrane region" description="Helical" evidence="6">
    <location>
        <begin position="12"/>
        <end position="31"/>
    </location>
</feature>
<evidence type="ECO:0000313" key="7">
    <source>
        <dbReference type="EMBL" id="QAZ68766.1"/>
    </source>
</evidence>
<sequence length="134" mass="13907">MTLETTTMKKGLRSLVETTAQGLALIGLWWICDAAVRAAGLPIPGGVAGMAVLLALLASGALPVGCLRLGAKGLLNHMLLFFVPAAVVLRDHAELLGSTGLKVLAVIVVGILSVMAGTALAVELHIRLRSRHVR</sequence>
<keyword evidence="2" id="KW-1003">Cell membrane</keyword>
<keyword evidence="5 6" id="KW-0472">Membrane</keyword>
<name>A0A4P6HPR9_9BACT</name>
<evidence type="ECO:0000256" key="5">
    <source>
        <dbReference type="ARBA" id="ARBA00023136"/>
    </source>
</evidence>
<reference evidence="7 8" key="1">
    <citation type="submission" date="2018-02" db="EMBL/GenBank/DDBJ databases">
        <title>Genome sequence of Desulfovibrio carbinolicus DSM 3852.</title>
        <authorList>
            <person name="Wilbanks E."/>
            <person name="Skennerton C.T."/>
            <person name="Orphan V.J."/>
        </authorList>
    </citation>
    <scope>NUCLEOTIDE SEQUENCE [LARGE SCALE GENOMIC DNA]</scope>
    <source>
        <strain evidence="7 8">DSM 3852</strain>
    </source>
</reference>
<feature type="transmembrane region" description="Helical" evidence="6">
    <location>
        <begin position="103"/>
        <end position="126"/>
    </location>
</feature>
<evidence type="ECO:0000256" key="1">
    <source>
        <dbReference type="ARBA" id="ARBA00004651"/>
    </source>
</evidence>
<gene>
    <name evidence="7" type="ORF">C3Y92_16610</name>
</gene>
<keyword evidence="4 6" id="KW-1133">Transmembrane helix</keyword>
<keyword evidence="3 6" id="KW-0812">Transmembrane</keyword>
<protein>
    <submittedName>
        <fullName evidence="7">CidA/LrgA family protein</fullName>
    </submittedName>
</protein>
<keyword evidence="8" id="KW-1185">Reference proteome</keyword>
<evidence type="ECO:0000256" key="6">
    <source>
        <dbReference type="SAM" id="Phobius"/>
    </source>
</evidence>
<dbReference type="AlphaFoldDB" id="A0A4P6HPR9"/>
<dbReference type="Pfam" id="PF03788">
    <property type="entry name" value="LrgA"/>
    <property type="match status" value="1"/>
</dbReference>
<evidence type="ECO:0000313" key="8">
    <source>
        <dbReference type="Proteomes" id="UP000293296"/>
    </source>
</evidence>
<dbReference type="PANTHER" id="PTHR33931">
    <property type="entry name" value="HOLIN-LIKE PROTEIN CIDA-RELATED"/>
    <property type="match status" value="1"/>
</dbReference>
<evidence type="ECO:0000256" key="3">
    <source>
        <dbReference type="ARBA" id="ARBA00022692"/>
    </source>
</evidence>
<dbReference type="OrthoDB" id="194658at2"/>
<dbReference type="KEGG" id="dcb:C3Y92_16610"/>
<dbReference type="GO" id="GO:0005886">
    <property type="term" value="C:plasma membrane"/>
    <property type="evidence" value="ECO:0007669"/>
    <property type="project" value="UniProtKB-SubCell"/>
</dbReference>
<feature type="transmembrane region" description="Helical" evidence="6">
    <location>
        <begin position="43"/>
        <end position="62"/>
    </location>
</feature>
<proteinExistence type="predicted"/>
<evidence type="ECO:0000256" key="4">
    <source>
        <dbReference type="ARBA" id="ARBA00022989"/>
    </source>
</evidence>
<dbReference type="Proteomes" id="UP000293296">
    <property type="component" value="Chromosome"/>
</dbReference>
<dbReference type="PANTHER" id="PTHR33931:SF2">
    <property type="entry name" value="HOLIN-LIKE PROTEIN CIDA"/>
    <property type="match status" value="1"/>
</dbReference>
<comment type="subcellular location">
    <subcellularLocation>
        <location evidence="1">Cell membrane</location>
        <topology evidence="1">Multi-pass membrane protein</topology>
    </subcellularLocation>
</comment>
<accession>A0A4P6HPR9</accession>
<dbReference type="InterPro" id="IPR005538">
    <property type="entry name" value="LrgA/CidA"/>
</dbReference>